<organism evidence="8 9">
    <name type="scientific">Saccharata proteae CBS 121410</name>
    <dbReference type="NCBI Taxonomy" id="1314787"/>
    <lineage>
        <taxon>Eukaryota</taxon>
        <taxon>Fungi</taxon>
        <taxon>Dikarya</taxon>
        <taxon>Ascomycota</taxon>
        <taxon>Pezizomycotina</taxon>
        <taxon>Dothideomycetes</taxon>
        <taxon>Dothideomycetes incertae sedis</taxon>
        <taxon>Botryosphaeriales</taxon>
        <taxon>Saccharataceae</taxon>
        <taxon>Saccharata</taxon>
    </lineage>
</organism>
<dbReference type="Pfam" id="PF00172">
    <property type="entry name" value="Zn_clus"/>
    <property type="match status" value="1"/>
</dbReference>
<evidence type="ECO:0000313" key="9">
    <source>
        <dbReference type="Proteomes" id="UP000799776"/>
    </source>
</evidence>
<evidence type="ECO:0000259" key="7">
    <source>
        <dbReference type="PROSITE" id="PS50048"/>
    </source>
</evidence>
<comment type="caution">
    <text evidence="8">The sequence shown here is derived from an EMBL/GenBank/DDBJ whole genome shotgun (WGS) entry which is preliminary data.</text>
</comment>
<feature type="non-terminal residue" evidence="8">
    <location>
        <position position="1"/>
    </location>
</feature>
<accession>A0A9P4HXY0</accession>
<dbReference type="PROSITE" id="PS00463">
    <property type="entry name" value="ZN2_CY6_FUNGAL_1"/>
    <property type="match status" value="1"/>
</dbReference>
<gene>
    <name evidence="8" type="ORF">K490DRAFT_22080</name>
</gene>
<comment type="subcellular location">
    <subcellularLocation>
        <location evidence="1">Nucleus</location>
    </subcellularLocation>
</comment>
<evidence type="ECO:0000256" key="1">
    <source>
        <dbReference type="ARBA" id="ARBA00004123"/>
    </source>
</evidence>
<proteinExistence type="predicted"/>
<feature type="non-terminal residue" evidence="8">
    <location>
        <position position="503"/>
    </location>
</feature>
<evidence type="ECO:0000256" key="6">
    <source>
        <dbReference type="SAM" id="Phobius"/>
    </source>
</evidence>
<dbReference type="GO" id="GO:0005634">
    <property type="term" value="C:nucleus"/>
    <property type="evidence" value="ECO:0007669"/>
    <property type="project" value="UniProtKB-SubCell"/>
</dbReference>
<dbReference type="InterPro" id="IPR036864">
    <property type="entry name" value="Zn2-C6_fun-type_DNA-bd_sf"/>
</dbReference>
<feature type="domain" description="Zn(2)-C6 fungal-type" evidence="7">
    <location>
        <begin position="5"/>
        <end position="37"/>
    </location>
</feature>
<keyword evidence="4" id="KW-0804">Transcription</keyword>
<dbReference type="InterPro" id="IPR001138">
    <property type="entry name" value="Zn2Cys6_DnaBD"/>
</dbReference>
<feature type="transmembrane region" description="Helical" evidence="6">
    <location>
        <begin position="434"/>
        <end position="454"/>
    </location>
</feature>
<keyword evidence="6" id="KW-0472">Membrane</keyword>
<protein>
    <recommendedName>
        <fullName evidence="7">Zn(2)-C6 fungal-type domain-containing protein</fullName>
    </recommendedName>
</protein>
<dbReference type="Proteomes" id="UP000799776">
    <property type="component" value="Unassembled WGS sequence"/>
</dbReference>
<keyword evidence="9" id="KW-1185">Reference proteome</keyword>
<dbReference type="SUPFAM" id="SSF57701">
    <property type="entry name" value="Zn2/Cys6 DNA-binding domain"/>
    <property type="match status" value="1"/>
</dbReference>
<dbReference type="InterPro" id="IPR007219">
    <property type="entry name" value="XnlR_reg_dom"/>
</dbReference>
<evidence type="ECO:0000256" key="2">
    <source>
        <dbReference type="ARBA" id="ARBA00022723"/>
    </source>
</evidence>
<dbReference type="InterPro" id="IPR050815">
    <property type="entry name" value="TF_fung"/>
</dbReference>
<sequence length="503" mass="56359">RSSTACARCRRMKTKCLHDGDGQPCRSCLKARHPCQFPTGKPSSRLSRPPTWFQQPSSARVATLAEQEPLVPLSTASADHASPTEPQVDLPAALVEECERTLGQNLWPWPCFHRPTFVQQLRDGTLDESLYFAMLASGARASPGFISRFGTPAAASEHFADKTQRAIFAKLDSPSLADVQALCLLALHHWGSGRGTRGFVYLAMASRMALMFLPQASSRETSFVLAETARRTIWTCFIMDQFLSSGKDRPPAFREEDLPFSLPCAEVDFHFGTNAVIPTLNGQLPPNTPPDAPVSEIGEFGHMIRCTVLWRRVVAWVLDSPSDEQDDRTYQQLETELLSWQRSLPSRQQDTPGKIDLHIPLGNGFAFAFTHCVYHCALLFLNRRQLHRIGRRIDSADAEHRNVQHTIDTMFLSAQRITTLVSTLESANTTNTPILYPIFILFSSFTAASTIAYLSIKQFTSSLDEAFQIVRENTAVLRQSQDTWPLAERWYAELSNMLQVLQD</sequence>
<evidence type="ECO:0000256" key="3">
    <source>
        <dbReference type="ARBA" id="ARBA00023015"/>
    </source>
</evidence>
<keyword evidence="2" id="KW-0479">Metal-binding</keyword>
<dbReference type="SMART" id="SM00906">
    <property type="entry name" value="Fungal_trans"/>
    <property type="match status" value="1"/>
</dbReference>
<reference evidence="8" key="1">
    <citation type="journal article" date="2020" name="Stud. Mycol.">
        <title>101 Dothideomycetes genomes: a test case for predicting lifestyles and emergence of pathogens.</title>
        <authorList>
            <person name="Haridas S."/>
            <person name="Albert R."/>
            <person name="Binder M."/>
            <person name="Bloem J."/>
            <person name="Labutti K."/>
            <person name="Salamov A."/>
            <person name="Andreopoulos B."/>
            <person name="Baker S."/>
            <person name="Barry K."/>
            <person name="Bills G."/>
            <person name="Bluhm B."/>
            <person name="Cannon C."/>
            <person name="Castanera R."/>
            <person name="Culley D."/>
            <person name="Daum C."/>
            <person name="Ezra D."/>
            <person name="Gonzalez J."/>
            <person name="Henrissat B."/>
            <person name="Kuo A."/>
            <person name="Liang C."/>
            <person name="Lipzen A."/>
            <person name="Lutzoni F."/>
            <person name="Magnuson J."/>
            <person name="Mondo S."/>
            <person name="Nolan M."/>
            <person name="Ohm R."/>
            <person name="Pangilinan J."/>
            <person name="Park H.-J."/>
            <person name="Ramirez L."/>
            <person name="Alfaro M."/>
            <person name="Sun H."/>
            <person name="Tritt A."/>
            <person name="Yoshinaga Y."/>
            <person name="Zwiers L.-H."/>
            <person name="Turgeon B."/>
            <person name="Goodwin S."/>
            <person name="Spatafora J."/>
            <person name="Crous P."/>
            <person name="Grigoriev I."/>
        </authorList>
    </citation>
    <scope>NUCLEOTIDE SEQUENCE</scope>
    <source>
        <strain evidence="8">CBS 121410</strain>
    </source>
</reference>
<dbReference type="PANTHER" id="PTHR47338">
    <property type="entry name" value="ZN(II)2CYS6 TRANSCRIPTION FACTOR (EUROFUNG)-RELATED"/>
    <property type="match status" value="1"/>
</dbReference>
<dbReference type="GO" id="GO:0006351">
    <property type="term" value="P:DNA-templated transcription"/>
    <property type="evidence" value="ECO:0007669"/>
    <property type="project" value="InterPro"/>
</dbReference>
<dbReference type="Pfam" id="PF04082">
    <property type="entry name" value="Fungal_trans"/>
    <property type="match status" value="1"/>
</dbReference>
<dbReference type="GO" id="GO:0008270">
    <property type="term" value="F:zinc ion binding"/>
    <property type="evidence" value="ECO:0007669"/>
    <property type="project" value="InterPro"/>
</dbReference>
<dbReference type="CDD" id="cd00067">
    <property type="entry name" value="GAL4"/>
    <property type="match status" value="1"/>
</dbReference>
<evidence type="ECO:0000256" key="5">
    <source>
        <dbReference type="ARBA" id="ARBA00023242"/>
    </source>
</evidence>
<keyword evidence="3" id="KW-0805">Transcription regulation</keyword>
<keyword evidence="6" id="KW-1133">Transmembrane helix</keyword>
<name>A0A9P4HXY0_9PEZI</name>
<dbReference type="Gene3D" id="4.10.240.10">
    <property type="entry name" value="Zn(2)-C6 fungal-type DNA-binding domain"/>
    <property type="match status" value="1"/>
</dbReference>
<dbReference type="PANTHER" id="PTHR47338:SF5">
    <property type="entry name" value="ZN(II)2CYS6 TRANSCRIPTION FACTOR (EUROFUNG)"/>
    <property type="match status" value="1"/>
</dbReference>
<evidence type="ECO:0000256" key="4">
    <source>
        <dbReference type="ARBA" id="ARBA00023163"/>
    </source>
</evidence>
<dbReference type="GO" id="GO:0003677">
    <property type="term" value="F:DNA binding"/>
    <property type="evidence" value="ECO:0007669"/>
    <property type="project" value="InterPro"/>
</dbReference>
<evidence type="ECO:0000313" key="8">
    <source>
        <dbReference type="EMBL" id="KAF2087260.1"/>
    </source>
</evidence>
<dbReference type="GO" id="GO:0000981">
    <property type="term" value="F:DNA-binding transcription factor activity, RNA polymerase II-specific"/>
    <property type="evidence" value="ECO:0007669"/>
    <property type="project" value="InterPro"/>
</dbReference>
<keyword evidence="5" id="KW-0539">Nucleus</keyword>
<dbReference type="EMBL" id="ML978720">
    <property type="protein sequence ID" value="KAF2087260.1"/>
    <property type="molecule type" value="Genomic_DNA"/>
</dbReference>
<dbReference type="PROSITE" id="PS50048">
    <property type="entry name" value="ZN2_CY6_FUNGAL_2"/>
    <property type="match status" value="1"/>
</dbReference>
<dbReference type="AlphaFoldDB" id="A0A9P4HXY0"/>
<dbReference type="CDD" id="cd12148">
    <property type="entry name" value="fungal_TF_MHR"/>
    <property type="match status" value="1"/>
</dbReference>
<dbReference type="OrthoDB" id="2123952at2759"/>
<keyword evidence="6" id="KW-0812">Transmembrane</keyword>